<keyword evidence="11" id="KW-1207">Sterol metabolism</keyword>
<dbReference type="EMBL" id="JAAALK010000286">
    <property type="protein sequence ID" value="KAG8063089.1"/>
    <property type="molecule type" value="Genomic_DNA"/>
</dbReference>
<keyword evidence="10" id="KW-0472">Membrane</keyword>
<evidence type="ECO:0000256" key="6">
    <source>
        <dbReference type="ARBA" id="ARBA00023002"/>
    </source>
</evidence>
<sequence>METPPAVDGSGRREARWCAVTGGRGFMARHLVAALLRSGEWRVRVTDLAPAIALDPVEEKGLLGDALRDGRAVYATANVCDLPQLIKAFEGVDVVFHTASANPDINNFQLHYKVNVEGTKNVIDACVTCKVKRLIYTSSSSVVFDGVHGLFDADESMPYPDKFPDAYAQSKAEAEKLVIKANGTYELLTCCMRPGSIFGPGDVVIPFLLSNGWKMFIIGDGKNCDDFVYVENVVHGHICAEKTLSTKEGAKTCGGKAYFITNMEQTNLWDFIYMLLEQLGYKRKFNIKIPLFVIRPITYLTDWSYNKVFVWCGMRQPKLLTSARIKYATLNRTFNCKKAVEQLGYKPIVSLKDGVKITIHSAIDEHI</sequence>
<dbReference type="InterPro" id="IPR050425">
    <property type="entry name" value="NAD(P)_dehydrat-like"/>
</dbReference>
<dbReference type="PANTHER" id="PTHR10366">
    <property type="entry name" value="NAD DEPENDENT EPIMERASE/DEHYDRATASE"/>
    <property type="match status" value="1"/>
</dbReference>
<keyword evidence="4" id="KW-0752">Steroid biosynthesis</keyword>
<evidence type="ECO:0000256" key="4">
    <source>
        <dbReference type="ARBA" id="ARBA00022955"/>
    </source>
</evidence>
<keyword evidence="5" id="KW-1133">Transmembrane helix</keyword>
<comment type="pathway">
    <text evidence="13">Steroid biosynthesis; zymosterol biosynthesis; zymosterol from lanosterol: step 4/6.</text>
</comment>
<reference evidence="16" key="2">
    <citation type="submission" date="2021-02" db="EMBL/GenBank/DDBJ databases">
        <authorList>
            <person name="Kimball J.A."/>
            <person name="Haas M.W."/>
            <person name="Macchietto M."/>
            <person name="Kono T."/>
            <person name="Duquette J."/>
            <person name="Shao M."/>
        </authorList>
    </citation>
    <scope>NUCLEOTIDE SEQUENCE</scope>
    <source>
        <tissue evidence="16">Fresh leaf tissue</tissue>
    </source>
</reference>
<evidence type="ECO:0000256" key="14">
    <source>
        <dbReference type="RuleBase" id="RU004475"/>
    </source>
</evidence>
<evidence type="ECO:0000256" key="5">
    <source>
        <dbReference type="ARBA" id="ARBA00022989"/>
    </source>
</evidence>
<dbReference type="FunFam" id="3.40.50.720:FF:000273">
    <property type="entry name" value="Reticulon-like protein"/>
    <property type="match status" value="1"/>
</dbReference>
<organism evidence="16 17">
    <name type="scientific">Zizania palustris</name>
    <name type="common">Northern wild rice</name>
    <dbReference type="NCBI Taxonomy" id="103762"/>
    <lineage>
        <taxon>Eukaryota</taxon>
        <taxon>Viridiplantae</taxon>
        <taxon>Streptophyta</taxon>
        <taxon>Embryophyta</taxon>
        <taxon>Tracheophyta</taxon>
        <taxon>Spermatophyta</taxon>
        <taxon>Magnoliopsida</taxon>
        <taxon>Liliopsida</taxon>
        <taxon>Poales</taxon>
        <taxon>Poaceae</taxon>
        <taxon>BOP clade</taxon>
        <taxon>Oryzoideae</taxon>
        <taxon>Oryzeae</taxon>
        <taxon>Zizaniinae</taxon>
        <taxon>Zizania</taxon>
    </lineage>
</organism>
<dbReference type="GO" id="GO:0012505">
    <property type="term" value="C:endomembrane system"/>
    <property type="evidence" value="ECO:0007669"/>
    <property type="project" value="UniProtKB-SubCell"/>
</dbReference>
<accession>A0A8J5SCB3</accession>
<evidence type="ECO:0000256" key="3">
    <source>
        <dbReference type="ARBA" id="ARBA00022692"/>
    </source>
</evidence>
<dbReference type="PANTHER" id="PTHR10366:SF829">
    <property type="entry name" value="NAD DEPENDENT EPIMERASE_DEHYDRATASE FAMILY PROTEIN, EXPRESSED"/>
    <property type="match status" value="1"/>
</dbReference>
<gene>
    <name evidence="16" type="ORF">GUJ93_ZPchr0003g16481</name>
</gene>
<feature type="domain" description="3-beta hydroxysteroid dehydrogenase/isomerase" evidence="15">
    <location>
        <begin position="19"/>
        <end position="291"/>
    </location>
</feature>
<keyword evidence="7" id="KW-0756">Sterol biosynthesis</keyword>
<protein>
    <recommendedName>
        <fullName evidence="15">3-beta hydroxysteroid dehydrogenase/isomerase domain-containing protein</fullName>
    </recommendedName>
</protein>
<reference evidence="16" key="1">
    <citation type="journal article" date="2021" name="bioRxiv">
        <title>Whole Genome Assembly and Annotation of Northern Wild Rice, Zizania palustris L., Supports a Whole Genome Duplication in the Zizania Genus.</title>
        <authorList>
            <person name="Haas M."/>
            <person name="Kono T."/>
            <person name="Macchietto M."/>
            <person name="Millas R."/>
            <person name="McGilp L."/>
            <person name="Shao M."/>
            <person name="Duquette J."/>
            <person name="Hirsch C.N."/>
            <person name="Kimball J."/>
        </authorList>
    </citation>
    <scope>NUCLEOTIDE SEQUENCE</scope>
    <source>
        <tissue evidence="16">Fresh leaf tissue</tissue>
    </source>
</reference>
<evidence type="ECO:0000256" key="13">
    <source>
        <dbReference type="ARBA" id="ARBA00060653"/>
    </source>
</evidence>
<evidence type="ECO:0000256" key="9">
    <source>
        <dbReference type="ARBA" id="ARBA00023098"/>
    </source>
</evidence>
<evidence type="ECO:0000313" key="17">
    <source>
        <dbReference type="Proteomes" id="UP000729402"/>
    </source>
</evidence>
<keyword evidence="8" id="KW-0520">NAD</keyword>
<evidence type="ECO:0000259" key="15">
    <source>
        <dbReference type="Pfam" id="PF01073"/>
    </source>
</evidence>
<comment type="subcellular location">
    <subcellularLocation>
        <location evidence="1">Endomembrane system</location>
        <topology evidence="1">Multi-pass membrane protein</topology>
    </subcellularLocation>
</comment>
<dbReference type="GO" id="GO:0016126">
    <property type="term" value="P:sterol biosynthetic process"/>
    <property type="evidence" value="ECO:0007669"/>
    <property type="project" value="UniProtKB-KW"/>
</dbReference>
<dbReference type="AlphaFoldDB" id="A0A8J5SCB3"/>
<keyword evidence="4" id="KW-0444">Lipid biosynthesis</keyword>
<keyword evidence="6 14" id="KW-0560">Oxidoreductase</keyword>
<dbReference type="Proteomes" id="UP000729402">
    <property type="component" value="Unassembled WGS sequence"/>
</dbReference>
<proteinExistence type="inferred from homology"/>
<dbReference type="Pfam" id="PF01073">
    <property type="entry name" value="3Beta_HSD"/>
    <property type="match status" value="1"/>
</dbReference>
<dbReference type="GO" id="GO:0016616">
    <property type="term" value="F:oxidoreductase activity, acting on the CH-OH group of donors, NAD or NADP as acceptor"/>
    <property type="evidence" value="ECO:0007669"/>
    <property type="project" value="InterPro"/>
</dbReference>
<evidence type="ECO:0000256" key="11">
    <source>
        <dbReference type="ARBA" id="ARBA00023166"/>
    </source>
</evidence>
<evidence type="ECO:0000256" key="12">
    <source>
        <dbReference type="ARBA" id="ARBA00023221"/>
    </source>
</evidence>
<dbReference type="InterPro" id="IPR002225">
    <property type="entry name" value="3Beta_OHSteriod_DH/Estase"/>
</dbReference>
<evidence type="ECO:0000256" key="10">
    <source>
        <dbReference type="ARBA" id="ARBA00023136"/>
    </source>
</evidence>
<keyword evidence="9" id="KW-0443">Lipid metabolism</keyword>
<keyword evidence="17" id="KW-1185">Reference proteome</keyword>
<evidence type="ECO:0000313" key="16">
    <source>
        <dbReference type="EMBL" id="KAG8063089.1"/>
    </source>
</evidence>
<evidence type="ECO:0000256" key="1">
    <source>
        <dbReference type="ARBA" id="ARBA00004127"/>
    </source>
</evidence>
<evidence type="ECO:0000256" key="2">
    <source>
        <dbReference type="ARBA" id="ARBA00009219"/>
    </source>
</evidence>
<keyword evidence="3" id="KW-0812">Transmembrane</keyword>
<comment type="similarity">
    <text evidence="2 14">Belongs to the 3-beta-HSD family.</text>
</comment>
<keyword evidence="12" id="KW-0753">Steroid metabolism</keyword>
<name>A0A8J5SCB3_ZIZPA</name>
<dbReference type="OrthoDB" id="610659at2759"/>
<evidence type="ECO:0000256" key="8">
    <source>
        <dbReference type="ARBA" id="ARBA00023027"/>
    </source>
</evidence>
<comment type="caution">
    <text evidence="16">The sequence shown here is derived from an EMBL/GenBank/DDBJ whole genome shotgun (WGS) entry which is preliminary data.</text>
</comment>
<evidence type="ECO:0000256" key="7">
    <source>
        <dbReference type="ARBA" id="ARBA00023011"/>
    </source>
</evidence>